<accession>A0ABQ8HLJ6</accession>
<feature type="domain" description="Retrovirus-related Pol polyprotein from transposon TNT 1-94-like beta-barrel" evidence="3">
    <location>
        <begin position="377"/>
        <end position="449"/>
    </location>
</feature>
<evidence type="ECO:0008006" key="6">
    <source>
        <dbReference type="Google" id="ProtNLM"/>
    </source>
</evidence>
<evidence type="ECO:0000259" key="3">
    <source>
        <dbReference type="Pfam" id="PF22936"/>
    </source>
</evidence>
<feature type="compositionally biased region" description="Gly residues" evidence="1">
    <location>
        <begin position="300"/>
        <end position="315"/>
    </location>
</feature>
<protein>
    <recommendedName>
        <fullName evidence="6">Retrotransposon Copia-like N-terminal domain-containing protein</fullName>
    </recommendedName>
</protein>
<feature type="region of interest" description="Disordered" evidence="1">
    <location>
        <begin position="927"/>
        <end position="964"/>
    </location>
</feature>
<evidence type="ECO:0000313" key="5">
    <source>
        <dbReference type="Proteomes" id="UP000827721"/>
    </source>
</evidence>
<evidence type="ECO:0000313" key="4">
    <source>
        <dbReference type="EMBL" id="KAH7565177.1"/>
    </source>
</evidence>
<feature type="domain" description="Retrotransposon Copia-like N-terminal" evidence="2">
    <location>
        <begin position="19"/>
        <end position="66"/>
    </location>
</feature>
<dbReference type="PANTHER" id="PTHR37610">
    <property type="entry name" value="CCHC-TYPE DOMAIN-CONTAINING PROTEIN"/>
    <property type="match status" value="1"/>
</dbReference>
<feature type="compositionally biased region" description="Polar residues" evidence="1">
    <location>
        <begin position="935"/>
        <end position="950"/>
    </location>
</feature>
<reference evidence="4 5" key="1">
    <citation type="submission" date="2021-02" db="EMBL/GenBank/DDBJ databases">
        <title>Plant Genome Project.</title>
        <authorList>
            <person name="Zhang R.-G."/>
        </authorList>
    </citation>
    <scope>NUCLEOTIDE SEQUENCE [LARGE SCALE GENOMIC DNA]</scope>
    <source>
        <tissue evidence="4">Leaves</tissue>
    </source>
</reference>
<dbReference type="Pfam" id="PF22936">
    <property type="entry name" value="Pol_BBD"/>
    <property type="match status" value="1"/>
</dbReference>
<name>A0ABQ8HLJ6_9ROSI</name>
<sequence length="964" mass="105349">MGDTETNKGVDSSSPYYLHPSSNTDRIISPVVLRGNNYNEWARSVRNALKANNKLGFIDGSIQPPKPTESTMYSLWVQVNSMLGAWLHNTLDASIRSTVPITDDVGDMWEDIRQRFSVGNGPRIHELTSQLTRLEQGGDSVVDYYGKIRMIWDELACYSAPACTCSCKCGAKGALVKEREDQKVHQFLIGLDSSIHGTVRSQILMQEPLPPLNTAFSKALTEERHHSIVRQGDKKAEAVGFAVQSSARGHGATPTKEGDKSRFTGTCSHCKKVGHDKDNCFQLLGFPDWWYSENRAAARGGGKYTRGGRGNGRGRGNVANAVGQSSGSTSGQQIGAPDRNGVQLSDAQWHHLLGMLKPSQPNDATPTHDGKYKATQWIIDTGCSNHMTGNISLFESLYDVSPSPVGLPNGNHTTAIKEGKIVLSDGLILKDVLYVPDLNVNLISVSQLLATLNYFITVTDKLCIIQDRNSRTLIGAGEQCDGVYWFKPTKRIQANQTTVVGQQELWHRRLGHPSRKVVSLLPFISCNKAYSASNDFCDSKEPCVGINELFHRQPQIVVDENDGDSGVRGSCEGHEVEEDGHITTLLVQQSPQPGCGTNALPTQQHTQEQQAPQHGCGFDAPATIPLQQPLITPPPISEEPLGKGHRIRTPSTRLKGYITNTIQTITPVTVTSSSPPKRSSGTPFPIAYFVNCDKFSVKHRQFLAAVTTWILDMLTARKFYKVVVEIDLLPLAMEPSFQPHDASSSYQRTPGQNTMPEVVEISDDEMSEDNRSHCLEDTDSQEDEDYNPISSGSISEEADYSDSNKGEAVDHSDEEEAEDELPYNSNIGVEDEILEDTELDEDQMSDAASFEFDNEFMADGAADEESDSSTSTKTVKGPRRQKIGVASSSKSALNRKKIIVTESSTNNTAVGGSSNVVVGPNSQQVSQIAPLHASQPASQSEQVTRTSINRGNVPGLDVDWNGPF</sequence>
<dbReference type="Proteomes" id="UP000827721">
    <property type="component" value="Unassembled WGS sequence"/>
</dbReference>
<gene>
    <name evidence="4" type="ORF">JRO89_XS09G0155000</name>
</gene>
<evidence type="ECO:0000256" key="1">
    <source>
        <dbReference type="SAM" id="MobiDB-lite"/>
    </source>
</evidence>
<feature type="compositionally biased region" description="Acidic residues" evidence="1">
    <location>
        <begin position="777"/>
        <end position="786"/>
    </location>
</feature>
<keyword evidence="5" id="KW-1185">Reference proteome</keyword>
<organism evidence="4 5">
    <name type="scientific">Xanthoceras sorbifolium</name>
    <dbReference type="NCBI Taxonomy" id="99658"/>
    <lineage>
        <taxon>Eukaryota</taxon>
        <taxon>Viridiplantae</taxon>
        <taxon>Streptophyta</taxon>
        <taxon>Embryophyta</taxon>
        <taxon>Tracheophyta</taxon>
        <taxon>Spermatophyta</taxon>
        <taxon>Magnoliopsida</taxon>
        <taxon>eudicotyledons</taxon>
        <taxon>Gunneridae</taxon>
        <taxon>Pentapetalae</taxon>
        <taxon>rosids</taxon>
        <taxon>malvids</taxon>
        <taxon>Sapindales</taxon>
        <taxon>Sapindaceae</taxon>
        <taxon>Xanthoceroideae</taxon>
        <taxon>Xanthoceras</taxon>
    </lineage>
</organism>
<feature type="compositionally biased region" description="Low complexity" evidence="1">
    <location>
        <begin position="316"/>
        <end position="335"/>
    </location>
</feature>
<dbReference type="PANTHER" id="PTHR37610:SF101">
    <property type="entry name" value="(RAPE) HYPOTHETICAL PROTEIN"/>
    <property type="match status" value="1"/>
</dbReference>
<feature type="compositionally biased region" description="Basic and acidic residues" evidence="1">
    <location>
        <begin position="802"/>
        <end position="811"/>
    </location>
</feature>
<feature type="region of interest" description="Disordered" evidence="1">
    <location>
        <begin position="764"/>
        <end position="895"/>
    </location>
</feature>
<dbReference type="InterPro" id="IPR029472">
    <property type="entry name" value="Copia-like_N"/>
</dbReference>
<feature type="region of interest" description="Disordered" evidence="1">
    <location>
        <begin position="300"/>
        <end position="340"/>
    </location>
</feature>
<feature type="compositionally biased region" description="Acidic residues" evidence="1">
    <location>
        <begin position="829"/>
        <end position="844"/>
    </location>
</feature>
<proteinExistence type="predicted"/>
<dbReference type="InterPro" id="IPR054722">
    <property type="entry name" value="PolX-like_BBD"/>
</dbReference>
<dbReference type="EMBL" id="JAFEMO010000009">
    <property type="protein sequence ID" value="KAH7565177.1"/>
    <property type="molecule type" value="Genomic_DNA"/>
</dbReference>
<dbReference type="Pfam" id="PF14244">
    <property type="entry name" value="Retrotran_gag_3"/>
    <property type="match status" value="1"/>
</dbReference>
<evidence type="ECO:0000259" key="2">
    <source>
        <dbReference type="Pfam" id="PF14244"/>
    </source>
</evidence>
<comment type="caution">
    <text evidence="4">The sequence shown here is derived from an EMBL/GenBank/DDBJ whole genome shotgun (WGS) entry which is preliminary data.</text>
</comment>
<feature type="compositionally biased region" description="Acidic residues" evidence="1">
    <location>
        <begin position="852"/>
        <end position="867"/>
    </location>
</feature>
<feature type="compositionally biased region" description="Acidic residues" evidence="1">
    <location>
        <begin position="812"/>
        <end position="821"/>
    </location>
</feature>